<dbReference type="AlphaFoldDB" id="A0A2N3NEW9"/>
<dbReference type="Proteomes" id="UP000233524">
    <property type="component" value="Unassembled WGS sequence"/>
</dbReference>
<comment type="caution">
    <text evidence="1">The sequence shown here is derived from an EMBL/GenBank/DDBJ whole genome shotgun (WGS) entry which is preliminary data.</text>
</comment>
<dbReference type="VEuPathDB" id="FungiDB:jhhlp_002749"/>
<dbReference type="InParanoid" id="A0A2N3NEW9"/>
<dbReference type="Pfam" id="PF05742">
    <property type="entry name" value="TANGO2"/>
    <property type="match status" value="1"/>
</dbReference>
<dbReference type="GO" id="GO:0005794">
    <property type="term" value="C:Golgi apparatus"/>
    <property type="evidence" value="ECO:0007669"/>
    <property type="project" value="TreeGrafter"/>
</dbReference>
<evidence type="ECO:0000313" key="1">
    <source>
        <dbReference type="EMBL" id="PKS10990.1"/>
    </source>
</evidence>
<proteinExistence type="predicted"/>
<dbReference type="OrthoDB" id="191601at2759"/>
<dbReference type="PANTHER" id="PTHR17985">
    <property type="entry name" value="SER/THR-RICH PROTEIN T10 IN DGCR REGION"/>
    <property type="match status" value="1"/>
</dbReference>
<dbReference type="FunCoup" id="A0A2N3NEW9">
    <property type="interactions" value="359"/>
</dbReference>
<protein>
    <recommendedName>
        <fullName evidence="3">DUF833 domain-containing protein</fullName>
    </recommendedName>
</protein>
<dbReference type="EMBL" id="NLAX01000008">
    <property type="protein sequence ID" value="PKS10990.1"/>
    <property type="molecule type" value="Genomic_DNA"/>
</dbReference>
<evidence type="ECO:0008006" key="3">
    <source>
        <dbReference type="Google" id="ProtNLM"/>
    </source>
</evidence>
<dbReference type="PANTHER" id="PTHR17985:SF8">
    <property type="entry name" value="TRANSPORT AND GOLGI ORGANIZATION PROTEIN 2 HOMOLOG"/>
    <property type="match status" value="1"/>
</dbReference>
<reference evidence="1 2" key="1">
    <citation type="journal article" date="2017" name="G3 (Bethesda)">
        <title>First Draft Genome Sequence of the Pathogenic Fungus Lomentospora prolificans (Formerly Scedosporium prolificans).</title>
        <authorList>
            <person name="Luo R."/>
            <person name="Zimin A."/>
            <person name="Workman R."/>
            <person name="Fan Y."/>
            <person name="Pertea G."/>
            <person name="Grossman N."/>
            <person name="Wear M.P."/>
            <person name="Jia B."/>
            <person name="Miller H."/>
            <person name="Casadevall A."/>
            <person name="Timp W."/>
            <person name="Zhang S.X."/>
            <person name="Salzberg S.L."/>
        </authorList>
    </citation>
    <scope>NUCLEOTIDE SEQUENCE [LARGE SCALE GENOMIC DNA]</scope>
    <source>
        <strain evidence="1 2">JHH-5317</strain>
    </source>
</reference>
<accession>A0A2N3NEW9</accession>
<dbReference type="InterPro" id="IPR008551">
    <property type="entry name" value="TANGO2"/>
</dbReference>
<dbReference type="GO" id="GO:0009306">
    <property type="term" value="P:protein secretion"/>
    <property type="evidence" value="ECO:0007669"/>
    <property type="project" value="TreeGrafter"/>
</dbReference>
<name>A0A2N3NEW9_9PEZI</name>
<evidence type="ECO:0000313" key="2">
    <source>
        <dbReference type="Proteomes" id="UP000233524"/>
    </source>
</evidence>
<organism evidence="1 2">
    <name type="scientific">Lomentospora prolificans</name>
    <dbReference type="NCBI Taxonomy" id="41688"/>
    <lineage>
        <taxon>Eukaryota</taxon>
        <taxon>Fungi</taxon>
        <taxon>Dikarya</taxon>
        <taxon>Ascomycota</taxon>
        <taxon>Pezizomycotina</taxon>
        <taxon>Sordariomycetes</taxon>
        <taxon>Hypocreomycetidae</taxon>
        <taxon>Microascales</taxon>
        <taxon>Microascaceae</taxon>
        <taxon>Lomentospora</taxon>
    </lineage>
</organism>
<gene>
    <name evidence="1" type="ORF">jhhlp_002749</name>
</gene>
<keyword evidence="2" id="KW-1185">Reference proteome</keyword>
<dbReference type="GO" id="GO:0007030">
    <property type="term" value="P:Golgi organization"/>
    <property type="evidence" value="ECO:0007669"/>
    <property type="project" value="TreeGrafter"/>
</dbReference>
<sequence>MCIVFLTTAHPDYALIVIDNRDEFILRPTSRPEWWRHPHGPDVLSARDLQRSEKGTWMGITKDGVFAVLTNYRETDLDDADHPIHAIRSRGGMVTYWLGTGAEEPAIDSIHSLVKDGGVKGVGGFSMLCGKLKMKRTAEGGRDIDPIAIVSNRASHIAHVPWVAKTRGEVCALSNIGYGDVDRWPKLEDGKQLLGEIITQAIKENLSEDQLVEKLFGLLDNDKLPRHEGMSLMDYVSELKQSIFIPAIGDEVHRKEMEECMALGKTGWPSGDSPAVEEALVIPTNGTTNDKAKVAENNLGFATGMYGTQRQTIILVDWDGQVTFRERALYDSHGNPILRGEADEEFRFKIEGWDDEDR</sequence>